<keyword evidence="3 6" id="KW-0732">Signal</keyword>
<evidence type="ECO:0000256" key="4">
    <source>
        <dbReference type="ARBA" id="ARBA00023136"/>
    </source>
</evidence>
<dbReference type="EMBL" id="JAGUCN010000003">
    <property type="protein sequence ID" value="MBS2210686.1"/>
    <property type="molecule type" value="Genomic_DNA"/>
</dbReference>
<evidence type="ECO:0000256" key="3">
    <source>
        <dbReference type="ARBA" id="ARBA00022729"/>
    </source>
</evidence>
<dbReference type="InterPro" id="IPR033985">
    <property type="entry name" value="SusD-like_N"/>
</dbReference>
<name>A0ABS5K6V0_9BACT</name>
<dbReference type="Proteomes" id="UP000721861">
    <property type="component" value="Unassembled WGS sequence"/>
</dbReference>
<evidence type="ECO:0000256" key="2">
    <source>
        <dbReference type="ARBA" id="ARBA00006275"/>
    </source>
</evidence>
<comment type="caution">
    <text evidence="9">The sequence shown here is derived from an EMBL/GenBank/DDBJ whole genome shotgun (WGS) entry which is preliminary data.</text>
</comment>
<feature type="domain" description="RagB/SusD" evidence="7">
    <location>
        <begin position="272"/>
        <end position="558"/>
    </location>
</feature>
<evidence type="ECO:0000259" key="7">
    <source>
        <dbReference type="Pfam" id="PF07980"/>
    </source>
</evidence>
<evidence type="ECO:0000256" key="5">
    <source>
        <dbReference type="ARBA" id="ARBA00023237"/>
    </source>
</evidence>
<dbReference type="SUPFAM" id="SSF48452">
    <property type="entry name" value="TPR-like"/>
    <property type="match status" value="1"/>
</dbReference>
<evidence type="ECO:0000256" key="6">
    <source>
        <dbReference type="SAM" id="SignalP"/>
    </source>
</evidence>
<dbReference type="InterPro" id="IPR012944">
    <property type="entry name" value="SusD_RagB_dom"/>
</dbReference>
<feature type="signal peptide" evidence="6">
    <location>
        <begin position="1"/>
        <end position="20"/>
    </location>
</feature>
<keyword evidence="4" id="KW-0472">Membrane</keyword>
<reference evidence="9 10" key="1">
    <citation type="journal article" date="2014" name="Int. J. Syst. Evol. Microbiol.">
        <title>Carboxylicivirga gen. nov. in the family Marinilabiliaceae with two novel species, Carboxylicivirga mesophila sp. nov. and Carboxylicivirga taeanensis sp. nov., and reclassification of Cytophaga fermentans as Saccharicrinis fermentans gen. nov., comb. nov.</title>
        <authorList>
            <person name="Yang S.H."/>
            <person name="Seo H.S."/>
            <person name="Woo J.H."/>
            <person name="Oh H.M."/>
            <person name="Jang H."/>
            <person name="Lee J.H."/>
            <person name="Kim S.J."/>
            <person name="Kwon K.K."/>
        </authorList>
    </citation>
    <scope>NUCLEOTIDE SEQUENCE [LARGE SCALE GENOMIC DNA]</scope>
    <source>
        <strain evidence="9 10">JCM 18290</strain>
    </source>
</reference>
<comment type="subcellular location">
    <subcellularLocation>
        <location evidence="1">Cell outer membrane</location>
    </subcellularLocation>
</comment>
<dbReference type="InterPro" id="IPR011990">
    <property type="entry name" value="TPR-like_helical_dom_sf"/>
</dbReference>
<evidence type="ECO:0000313" key="9">
    <source>
        <dbReference type="EMBL" id="MBS2210686.1"/>
    </source>
</evidence>
<evidence type="ECO:0000313" key="10">
    <source>
        <dbReference type="Proteomes" id="UP000721861"/>
    </source>
</evidence>
<dbReference type="RefSeq" id="WP_212226134.1">
    <property type="nucleotide sequence ID" value="NZ_JAGUCN010000003.1"/>
</dbReference>
<dbReference type="Gene3D" id="1.25.40.390">
    <property type="match status" value="1"/>
</dbReference>
<evidence type="ECO:0000256" key="1">
    <source>
        <dbReference type="ARBA" id="ARBA00004442"/>
    </source>
</evidence>
<keyword evidence="10" id="KW-1185">Reference proteome</keyword>
<evidence type="ECO:0000259" key="8">
    <source>
        <dbReference type="Pfam" id="PF14322"/>
    </source>
</evidence>
<comment type="similarity">
    <text evidence="2">Belongs to the SusD family.</text>
</comment>
<organism evidence="9 10">
    <name type="scientific">Carboxylicivirga mesophila</name>
    <dbReference type="NCBI Taxonomy" id="1166478"/>
    <lineage>
        <taxon>Bacteria</taxon>
        <taxon>Pseudomonadati</taxon>
        <taxon>Bacteroidota</taxon>
        <taxon>Bacteroidia</taxon>
        <taxon>Marinilabiliales</taxon>
        <taxon>Marinilabiliaceae</taxon>
        <taxon>Carboxylicivirga</taxon>
    </lineage>
</organism>
<dbReference type="Pfam" id="PF07980">
    <property type="entry name" value="SusD_RagB"/>
    <property type="match status" value="1"/>
</dbReference>
<feature type="chain" id="PRO_5046937322" evidence="6">
    <location>
        <begin position="21"/>
        <end position="558"/>
    </location>
</feature>
<dbReference type="Pfam" id="PF14322">
    <property type="entry name" value="SusD-like_3"/>
    <property type="match status" value="1"/>
</dbReference>
<keyword evidence="5" id="KW-0998">Cell outer membrane</keyword>
<sequence length="558" mass="64446">MRNNKYTILFVLMALLGLQACNDNINLEPEGIITEENFFTSPADFDKALVAAYARWNSSGRYHWMESTTDNAITTHGWNRGYELGHGNASSFSYFPGNKWYECYVSIQRVNTIIQNIGNYDWAANGQEDEKARILGEAKTMRAFYYYELVGLFGRPMMILETPSTVEQAESVKQAANPKEVFDFILMEMEEAIPGLPDYPENKSIIGKAAARTFRARFAASAAGYLNDNEYYKIVRDETAEVLKMQYSLTDNYEDLFTMDNEKLNETILLRMYNVEFKNWWGENYPQSVWGYSVVVPTKSLVDAYEYIAPKVEYRPYENKDPRFKASIYAPGMEFSWGYYNTIPNNVLDGKFHPDRDYADLNDRWVVEGDVFGEGGGGEWNKTPTGFNTKKNFAEPNTWDTYNNLVLVRLAEVMLLRAEALTVLGENESEARSLIQAIRDRAGNTNNIDDVITNRYNGSLLELIRNEQRVEMALEGMRPYDIRRWGIFEEVMKEPVEGIEYRQFVDEDGNNLTEPVDVVKPVIDASARKIVAENYFWWPIPQYEMDQNEGRIEQNPNW</sequence>
<gene>
    <name evidence="9" type="ORF">KEM09_04695</name>
</gene>
<accession>A0ABS5K6V0</accession>
<dbReference type="PROSITE" id="PS51257">
    <property type="entry name" value="PROKAR_LIPOPROTEIN"/>
    <property type="match status" value="1"/>
</dbReference>
<feature type="domain" description="SusD-like N-terminal" evidence="8">
    <location>
        <begin position="39"/>
        <end position="218"/>
    </location>
</feature>
<protein>
    <submittedName>
        <fullName evidence="9">RagB/SusD family nutrient uptake outer membrane protein</fullName>
    </submittedName>
</protein>
<proteinExistence type="inferred from homology"/>